<dbReference type="Gene3D" id="3.40.930.10">
    <property type="entry name" value="Mannitol-specific EII, Chain A"/>
    <property type="match status" value="1"/>
</dbReference>
<dbReference type="SUPFAM" id="SSF63520">
    <property type="entry name" value="PTS-regulatory domain, PRD"/>
    <property type="match status" value="1"/>
</dbReference>
<dbReference type="SUPFAM" id="SSF55804">
    <property type="entry name" value="Phoshotransferase/anion transport protein"/>
    <property type="match status" value="1"/>
</dbReference>
<dbReference type="InterPro" id="IPR002178">
    <property type="entry name" value="PTS_EIIA_type-2_dom"/>
</dbReference>
<dbReference type="Gene3D" id="1.10.10.60">
    <property type="entry name" value="Homeodomain-like"/>
    <property type="match status" value="1"/>
</dbReference>
<organism evidence="8 9">
    <name type="scientific">Enterococcus florum</name>
    <dbReference type="NCBI Taxonomy" id="2480627"/>
    <lineage>
        <taxon>Bacteria</taxon>
        <taxon>Bacillati</taxon>
        <taxon>Bacillota</taxon>
        <taxon>Bacilli</taxon>
        <taxon>Lactobacillales</taxon>
        <taxon>Enterococcaceae</taxon>
        <taxon>Enterococcus</taxon>
    </lineage>
</organism>
<dbReference type="PROSITE" id="PS50045">
    <property type="entry name" value="SIGMA54_INTERACT_4"/>
    <property type="match status" value="1"/>
</dbReference>
<evidence type="ECO:0000256" key="3">
    <source>
        <dbReference type="ARBA" id="ARBA00022840"/>
    </source>
</evidence>
<keyword evidence="8" id="KW-0813">Transport</keyword>
<evidence type="ECO:0000259" key="5">
    <source>
        <dbReference type="PROSITE" id="PS51094"/>
    </source>
</evidence>
<dbReference type="SUPFAM" id="SSF52540">
    <property type="entry name" value="P-loop containing nucleoside triphosphate hydrolases"/>
    <property type="match status" value="1"/>
</dbReference>
<dbReference type="InterPro" id="IPR011608">
    <property type="entry name" value="PRD"/>
</dbReference>
<evidence type="ECO:0000256" key="1">
    <source>
        <dbReference type="ARBA" id="ARBA00022679"/>
    </source>
</evidence>
<dbReference type="InterPro" id="IPR016152">
    <property type="entry name" value="PTrfase/Anion_transptr"/>
</dbReference>
<dbReference type="GO" id="GO:0006355">
    <property type="term" value="P:regulation of DNA-templated transcription"/>
    <property type="evidence" value="ECO:0007669"/>
    <property type="project" value="InterPro"/>
</dbReference>
<dbReference type="Pfam" id="PF00359">
    <property type="entry name" value="PTS_EIIA_2"/>
    <property type="match status" value="1"/>
</dbReference>
<comment type="caution">
    <text evidence="8">The sequence shown here is derived from an EMBL/GenBank/DDBJ whole genome shotgun (WGS) entry which is preliminary data.</text>
</comment>
<protein>
    <submittedName>
        <fullName evidence="8">PTS sugar transporter</fullName>
    </submittedName>
</protein>
<reference evidence="9" key="1">
    <citation type="submission" date="2019-02" db="EMBL/GenBank/DDBJ databases">
        <title>Draft genome sequence of Enterococcus sp. Gos25-1.</title>
        <authorList>
            <person name="Tanaka N."/>
            <person name="Shiwa Y."/>
            <person name="Fujita N."/>
        </authorList>
    </citation>
    <scope>NUCLEOTIDE SEQUENCE [LARGE SCALE GENOMIC DNA]</scope>
    <source>
        <strain evidence="9">Gos25-1</strain>
    </source>
</reference>
<dbReference type="PROSITE" id="PS51094">
    <property type="entry name" value="PTS_EIIA_TYPE_2"/>
    <property type="match status" value="1"/>
</dbReference>
<keyword evidence="9" id="KW-1185">Reference proteome</keyword>
<dbReference type="Proteomes" id="UP000290567">
    <property type="component" value="Unassembled WGS sequence"/>
</dbReference>
<dbReference type="Pfam" id="PF03610">
    <property type="entry name" value="EIIA-man"/>
    <property type="match status" value="1"/>
</dbReference>
<keyword evidence="8" id="KW-0762">Sugar transport</keyword>
<dbReference type="SUPFAM" id="SSF53062">
    <property type="entry name" value="PTS system fructose IIA component-like"/>
    <property type="match status" value="1"/>
</dbReference>
<feature type="domain" description="PTS EIIA type-4" evidence="6">
    <location>
        <begin position="595"/>
        <end position="718"/>
    </location>
</feature>
<dbReference type="Gene3D" id="1.10.1790.10">
    <property type="entry name" value="PRD domain"/>
    <property type="match status" value="1"/>
</dbReference>
<feature type="domain" description="PRD" evidence="7">
    <location>
        <begin position="488"/>
        <end position="592"/>
    </location>
</feature>
<keyword evidence="2" id="KW-0547">Nucleotide-binding</keyword>
<evidence type="ECO:0000313" key="9">
    <source>
        <dbReference type="Proteomes" id="UP000290567"/>
    </source>
</evidence>
<proteinExistence type="predicted"/>
<dbReference type="CDD" id="cd00009">
    <property type="entry name" value="AAA"/>
    <property type="match status" value="1"/>
</dbReference>
<dbReference type="Pfam" id="PF00158">
    <property type="entry name" value="Sigma54_activat"/>
    <property type="match status" value="1"/>
</dbReference>
<dbReference type="GO" id="GO:0005524">
    <property type="term" value="F:ATP binding"/>
    <property type="evidence" value="ECO:0007669"/>
    <property type="project" value="UniProtKB-KW"/>
</dbReference>
<dbReference type="CDD" id="cd00211">
    <property type="entry name" value="PTS_IIA_fru"/>
    <property type="match status" value="1"/>
</dbReference>
<evidence type="ECO:0000256" key="2">
    <source>
        <dbReference type="ARBA" id="ARBA00022741"/>
    </source>
</evidence>
<dbReference type="InterPro" id="IPR036634">
    <property type="entry name" value="PRD_sf"/>
</dbReference>
<gene>
    <name evidence="8" type="ORF">NRIC_03170</name>
</gene>
<dbReference type="PANTHER" id="PTHR32071">
    <property type="entry name" value="TRANSCRIPTIONAL REGULATORY PROTEIN"/>
    <property type="match status" value="1"/>
</dbReference>
<dbReference type="Pfam" id="PF00874">
    <property type="entry name" value="PRD"/>
    <property type="match status" value="1"/>
</dbReference>
<dbReference type="GO" id="GO:0016020">
    <property type="term" value="C:membrane"/>
    <property type="evidence" value="ECO:0007669"/>
    <property type="project" value="InterPro"/>
</dbReference>
<dbReference type="Gene3D" id="1.10.8.60">
    <property type="match status" value="1"/>
</dbReference>
<sequence>MKSSDDHRMLEMIESEDPKNPYTDQELAEQLHLSRSKLTMMRKNAGIENSRERREQILLEDIQAILKAEPTVSMNQLTKRLVEIGYRITLNSIISFMDQQGLSIDANLQEEAQPRAPRNEAFTGIIGAQRSLSIQVEQAKAAAMYPPIGLHTLIVGETGVGKSILAEAMYKFALVNKQLEEKEMPFVELNCADYAENPQLLTAQLFGYKKGAFTGADEDRDGMISQANGGILFLDEVHRMPPDGQEMLFQLIDKGVYRRLGDRLTRNAQVMIIAATTEDIETNLLDTFRRRIPMVIVVPPLSLRGIDEKYDIVMNFFRQEAQRVNREIFITSDALRRLLSLHYPGNIGELRSKIQVACAKGYLACMHKSENNSRIIIDREALVLSNQKIQETEAPSKEIEFFSSKDLTVYPTDKTMIPELKINDPYEFSDTLYRIIETEYTKLQADQLSEKEINSIIWKLMEKKISRYITNIQTDKTVSQFTDNIQTIVEEELLSMVEEMLEIAKEELGEIDKSLLFCLATHFNASVERIRKGEHILNPNLDNVKKHYPKEFKLAYRMAQLAKKHIGMELPDEEIGFIAMYLSATNSGKVRYGEAIGVIVVTHGRVAAEMVAVANELMGSSHLTSLCISLDESPRSIYTRLLNLVEKNNQGRGVLILVDMGSPETFGSQIGEELGIEVRTVNRVDTLMVLDAIRKTQLVDMDLDEVAESLVKQRQNVVLKSQPVLSNKKIAFVCFCLTGEGCAKYLYEYLKDSVLELFSEVEFIFLNVLNDRGIEQQISEVREQYHLIGMAGSLDIDAGSIPLFLMQEMHQPGALERFLLRIKKRYQNSQIESRNQVSTIVSADLIFVDHDIRTKEQAIHFLSDQLVEKNYVKPSFVKTVIEREELVPTCLETGVAIPHGYFSEVKKPQIAVLLPKEPIPWGGQSEAKLVLLLAFTENTSQIFSQVYSVISDMDLVEAVVEAKDKEQIRNYLDPFSS</sequence>
<feature type="domain" description="PTS EIIA type-2" evidence="5">
    <location>
        <begin position="839"/>
        <end position="975"/>
    </location>
</feature>
<dbReference type="OrthoDB" id="3239954at2"/>
<dbReference type="Gene3D" id="3.40.50.510">
    <property type="entry name" value="Phosphotransferase system, mannose-type IIA component"/>
    <property type="match status" value="1"/>
</dbReference>
<dbReference type="InterPro" id="IPR025943">
    <property type="entry name" value="Sigma_54_int_dom_ATP-bd_2"/>
</dbReference>
<dbReference type="PROSITE" id="PS51096">
    <property type="entry name" value="PTS_EIIA_TYPE_4"/>
    <property type="match status" value="1"/>
</dbReference>
<evidence type="ECO:0000259" key="6">
    <source>
        <dbReference type="PROSITE" id="PS51096"/>
    </source>
</evidence>
<feature type="domain" description="Sigma-54 factor interaction" evidence="4">
    <location>
        <begin position="125"/>
        <end position="359"/>
    </location>
</feature>
<evidence type="ECO:0000313" key="8">
    <source>
        <dbReference type="EMBL" id="GCF92426.1"/>
    </source>
</evidence>
<dbReference type="PROSITE" id="PS51372">
    <property type="entry name" value="PRD_2"/>
    <property type="match status" value="1"/>
</dbReference>
<evidence type="ECO:0000259" key="4">
    <source>
        <dbReference type="PROSITE" id="PS50045"/>
    </source>
</evidence>
<dbReference type="GO" id="GO:0009401">
    <property type="term" value="P:phosphoenolpyruvate-dependent sugar phosphotransferase system"/>
    <property type="evidence" value="ECO:0007669"/>
    <property type="project" value="InterPro"/>
</dbReference>
<dbReference type="GO" id="GO:0016740">
    <property type="term" value="F:transferase activity"/>
    <property type="evidence" value="ECO:0007669"/>
    <property type="project" value="UniProtKB-KW"/>
</dbReference>
<dbReference type="Gene3D" id="3.40.50.300">
    <property type="entry name" value="P-loop containing nucleotide triphosphate hydrolases"/>
    <property type="match status" value="1"/>
</dbReference>
<dbReference type="PANTHER" id="PTHR32071:SF38">
    <property type="entry name" value="PSP OPERON TRANSCRIPTIONAL ACTIVATOR"/>
    <property type="match status" value="1"/>
</dbReference>
<dbReference type="EMBL" id="BJCC01000002">
    <property type="protein sequence ID" value="GCF92426.1"/>
    <property type="molecule type" value="Genomic_DNA"/>
</dbReference>
<dbReference type="InterPro" id="IPR002078">
    <property type="entry name" value="Sigma_54_int"/>
</dbReference>
<dbReference type="SMART" id="SM00382">
    <property type="entry name" value="AAA"/>
    <property type="match status" value="1"/>
</dbReference>
<accession>A0A4P5P4S4</accession>
<dbReference type="InterPro" id="IPR003593">
    <property type="entry name" value="AAA+_ATPase"/>
</dbReference>
<dbReference type="RefSeq" id="WP_146620939.1">
    <property type="nucleotide sequence ID" value="NZ_BJCC01000002.1"/>
</dbReference>
<dbReference type="InterPro" id="IPR027417">
    <property type="entry name" value="P-loop_NTPase"/>
</dbReference>
<name>A0A4P5P4S4_9ENTE</name>
<evidence type="ECO:0000259" key="7">
    <source>
        <dbReference type="PROSITE" id="PS51372"/>
    </source>
</evidence>
<keyword evidence="1" id="KW-0808">Transferase</keyword>
<keyword evidence="3" id="KW-0067">ATP-binding</keyword>
<dbReference type="AlphaFoldDB" id="A0A4P5P4S4"/>
<dbReference type="PROSITE" id="PS00676">
    <property type="entry name" value="SIGMA54_INTERACT_2"/>
    <property type="match status" value="1"/>
</dbReference>
<dbReference type="InterPro" id="IPR004701">
    <property type="entry name" value="PTS_EIIA_man-typ"/>
</dbReference>
<dbReference type="InterPro" id="IPR036662">
    <property type="entry name" value="PTS_EIIA_man-typ_sf"/>
</dbReference>